<feature type="compositionally biased region" description="Gly residues" evidence="1">
    <location>
        <begin position="309"/>
        <end position="321"/>
    </location>
</feature>
<reference evidence="2 3" key="1">
    <citation type="submission" date="2019-02" db="EMBL/GenBank/DDBJ databases">
        <title>Deep-cultivation of Planctomycetes and their phenomic and genomic characterization uncovers novel biology.</title>
        <authorList>
            <person name="Wiegand S."/>
            <person name="Jogler M."/>
            <person name="Boedeker C."/>
            <person name="Pinto D."/>
            <person name="Vollmers J."/>
            <person name="Rivas-Marin E."/>
            <person name="Kohn T."/>
            <person name="Peeters S.H."/>
            <person name="Heuer A."/>
            <person name="Rast P."/>
            <person name="Oberbeckmann S."/>
            <person name="Bunk B."/>
            <person name="Jeske O."/>
            <person name="Meyerdierks A."/>
            <person name="Storesund J.E."/>
            <person name="Kallscheuer N."/>
            <person name="Luecker S."/>
            <person name="Lage O.M."/>
            <person name="Pohl T."/>
            <person name="Merkel B.J."/>
            <person name="Hornburger P."/>
            <person name="Mueller R.-W."/>
            <person name="Bruemmer F."/>
            <person name="Labrenz M."/>
            <person name="Spormann A.M."/>
            <person name="Op den Camp H."/>
            <person name="Overmann J."/>
            <person name="Amann R."/>
            <person name="Jetten M.S.M."/>
            <person name="Mascher T."/>
            <person name="Medema M.H."/>
            <person name="Devos D.P."/>
            <person name="Kaster A.-K."/>
            <person name="Ovreas L."/>
            <person name="Rohde M."/>
            <person name="Galperin M.Y."/>
            <person name="Jogler C."/>
        </authorList>
    </citation>
    <scope>NUCLEOTIDE SEQUENCE [LARGE SCALE GENOMIC DNA]</scope>
    <source>
        <strain evidence="2 3">ElP</strain>
    </source>
</reference>
<dbReference type="KEGG" id="tpla:ElP_63660"/>
<keyword evidence="3" id="KW-1185">Reference proteome</keyword>
<accession>A0A518HC35</accession>
<protein>
    <submittedName>
        <fullName evidence="2">Uncharacterized protein</fullName>
    </submittedName>
</protein>
<feature type="compositionally biased region" description="Basic and acidic residues" evidence="1">
    <location>
        <begin position="170"/>
        <end position="182"/>
    </location>
</feature>
<feature type="compositionally biased region" description="Basic and acidic residues" evidence="1">
    <location>
        <begin position="52"/>
        <end position="69"/>
    </location>
</feature>
<dbReference type="Proteomes" id="UP000317835">
    <property type="component" value="Chromosome"/>
</dbReference>
<proteinExistence type="predicted"/>
<feature type="compositionally biased region" description="Basic and acidic residues" evidence="1">
    <location>
        <begin position="192"/>
        <end position="216"/>
    </location>
</feature>
<sequence>MRQRGRRRRRAELEQRPAEHGHAQEFEPGGSGGRYDGGDRERLAPSASQHGGDPDHLDAEEGARQRVDNDTEPPEVGPDERRGQPAHREPDPECLTAPGPRRRVATPPEPDQRRAAGPVQRQGQGGERRGKPEDCEDPGRGPTAPAELHRAEEDDHGVVAEMGAVQHQGQADRDPSPEDHAEGGSAPSSRRGVVERGPHEIGHPSGDRRLRGDRTSRSIGGASNRSEPSSDPRSESEHGPGRAPAYRRASCSCNRASIVLAAVGSGRHAMPSSTIFRSQIPSGRSSRGCGRRGGRRGRLRRSNRSRPGARGGRGGSCGGRPGSAAGRWRRSDPPG</sequence>
<organism evidence="2 3">
    <name type="scientific">Tautonia plasticadhaerens</name>
    <dbReference type="NCBI Taxonomy" id="2527974"/>
    <lineage>
        <taxon>Bacteria</taxon>
        <taxon>Pseudomonadati</taxon>
        <taxon>Planctomycetota</taxon>
        <taxon>Planctomycetia</taxon>
        <taxon>Isosphaerales</taxon>
        <taxon>Isosphaeraceae</taxon>
        <taxon>Tautonia</taxon>
    </lineage>
</organism>
<feature type="region of interest" description="Disordered" evidence="1">
    <location>
        <begin position="263"/>
        <end position="335"/>
    </location>
</feature>
<feature type="compositionally biased region" description="Basic residues" evidence="1">
    <location>
        <begin position="289"/>
        <end position="304"/>
    </location>
</feature>
<feature type="compositionally biased region" description="Basic and acidic residues" evidence="1">
    <location>
        <begin position="126"/>
        <end position="139"/>
    </location>
</feature>
<name>A0A518HC35_9BACT</name>
<feature type="compositionally biased region" description="Basic and acidic residues" evidence="1">
    <location>
        <begin position="78"/>
        <end position="91"/>
    </location>
</feature>
<feature type="compositionally biased region" description="Basic and acidic residues" evidence="1">
    <location>
        <begin position="147"/>
        <end position="158"/>
    </location>
</feature>
<feature type="compositionally biased region" description="Polar residues" evidence="1">
    <location>
        <begin position="271"/>
        <end position="280"/>
    </location>
</feature>
<feature type="compositionally biased region" description="Basic and acidic residues" evidence="1">
    <location>
        <begin position="11"/>
        <end position="25"/>
    </location>
</feature>
<feature type="region of interest" description="Disordered" evidence="1">
    <location>
        <begin position="1"/>
        <end position="250"/>
    </location>
</feature>
<dbReference type="EMBL" id="CP036426">
    <property type="protein sequence ID" value="QDV38411.1"/>
    <property type="molecule type" value="Genomic_DNA"/>
</dbReference>
<evidence type="ECO:0000313" key="2">
    <source>
        <dbReference type="EMBL" id="QDV38411.1"/>
    </source>
</evidence>
<gene>
    <name evidence="2" type="ORF">ElP_63660</name>
</gene>
<evidence type="ECO:0000313" key="3">
    <source>
        <dbReference type="Proteomes" id="UP000317835"/>
    </source>
</evidence>
<evidence type="ECO:0000256" key="1">
    <source>
        <dbReference type="SAM" id="MobiDB-lite"/>
    </source>
</evidence>
<feature type="compositionally biased region" description="Basic and acidic residues" evidence="1">
    <location>
        <begin position="228"/>
        <end position="240"/>
    </location>
</feature>
<feature type="compositionally biased region" description="Basic residues" evidence="1">
    <location>
        <begin position="1"/>
        <end position="10"/>
    </location>
</feature>
<dbReference type="AlphaFoldDB" id="A0A518HC35"/>